<comment type="caution">
    <text evidence="7">The sequence shown here is derived from an EMBL/GenBank/DDBJ whole genome shotgun (WGS) entry which is preliminary data.</text>
</comment>
<dbReference type="InterPro" id="IPR012406">
    <property type="entry name" value="UreE"/>
</dbReference>
<keyword evidence="8" id="KW-1185">Reference proteome</keyword>
<evidence type="ECO:0000313" key="7">
    <source>
        <dbReference type="EMBL" id="ERT07194.1"/>
    </source>
</evidence>
<protein>
    <recommendedName>
        <fullName evidence="5">Urease accessory protein UreE</fullName>
    </recommendedName>
</protein>
<dbReference type="GO" id="GO:0006457">
    <property type="term" value="P:protein folding"/>
    <property type="evidence" value="ECO:0007669"/>
    <property type="project" value="InterPro"/>
</dbReference>
<evidence type="ECO:0000256" key="3">
    <source>
        <dbReference type="ARBA" id="ARBA00022596"/>
    </source>
</evidence>
<dbReference type="GO" id="GO:0016151">
    <property type="term" value="F:nickel cation binding"/>
    <property type="evidence" value="ECO:0007669"/>
    <property type="project" value="UniProtKB-UniRule"/>
</dbReference>
<keyword evidence="3 5" id="KW-0533">Nickel</keyword>
<dbReference type="GO" id="GO:0051082">
    <property type="term" value="F:unfolded protein binding"/>
    <property type="evidence" value="ECO:0007669"/>
    <property type="project" value="UniProtKB-UniRule"/>
</dbReference>
<dbReference type="Gene3D" id="2.60.260.20">
    <property type="entry name" value="Urease metallochaperone UreE, N-terminal domain"/>
    <property type="match status" value="1"/>
</dbReference>
<dbReference type="Proteomes" id="UP000017127">
    <property type="component" value="Unassembled WGS sequence"/>
</dbReference>
<dbReference type="HAMAP" id="MF_00822">
    <property type="entry name" value="UreE"/>
    <property type="match status" value="1"/>
</dbReference>
<dbReference type="NCBIfam" id="NF009751">
    <property type="entry name" value="PRK13261.1-1"/>
    <property type="match status" value="1"/>
</dbReference>
<keyword evidence="4 5" id="KW-0143">Chaperone</keyword>
<organism evidence="7 8">
    <name type="scientific">Lyngbya aestuarii BL J</name>
    <dbReference type="NCBI Taxonomy" id="1348334"/>
    <lineage>
        <taxon>Bacteria</taxon>
        <taxon>Bacillati</taxon>
        <taxon>Cyanobacteriota</taxon>
        <taxon>Cyanophyceae</taxon>
        <taxon>Oscillatoriophycideae</taxon>
        <taxon>Oscillatoriales</taxon>
        <taxon>Microcoleaceae</taxon>
        <taxon>Lyngbya</taxon>
    </lineage>
</organism>
<dbReference type="GO" id="GO:0065003">
    <property type="term" value="P:protein-containing complex assembly"/>
    <property type="evidence" value="ECO:0007669"/>
    <property type="project" value="InterPro"/>
</dbReference>
<dbReference type="GO" id="GO:0005737">
    <property type="term" value="C:cytoplasm"/>
    <property type="evidence" value="ECO:0007669"/>
    <property type="project" value="UniProtKB-SubCell"/>
</dbReference>
<reference evidence="7 8" key="1">
    <citation type="journal article" date="2013" name="Front. Microbiol.">
        <title>Comparative genomic analyses of the cyanobacterium, Lyngbya aestuarii BL J, a powerful hydrogen producer.</title>
        <authorList>
            <person name="Kothari A."/>
            <person name="Vaughn M."/>
            <person name="Garcia-Pichel F."/>
        </authorList>
    </citation>
    <scope>NUCLEOTIDE SEQUENCE [LARGE SCALE GENOMIC DNA]</scope>
    <source>
        <strain evidence="7 8">BL J</strain>
    </source>
</reference>
<dbReference type="InterPro" id="IPR007864">
    <property type="entry name" value="UreE_C_dom"/>
</dbReference>
<evidence type="ECO:0000256" key="4">
    <source>
        <dbReference type="ARBA" id="ARBA00023186"/>
    </source>
</evidence>
<evidence type="ECO:0000256" key="2">
    <source>
        <dbReference type="ARBA" id="ARBA00022490"/>
    </source>
</evidence>
<dbReference type="AlphaFoldDB" id="U7QGU6"/>
<dbReference type="Pfam" id="PF02814">
    <property type="entry name" value="UreE_N"/>
    <property type="match status" value="1"/>
</dbReference>
<dbReference type="SUPFAM" id="SSF69737">
    <property type="entry name" value="Urease metallochaperone UreE, C-terminal domain"/>
    <property type="match status" value="1"/>
</dbReference>
<comment type="subcellular location">
    <subcellularLocation>
        <location evidence="1 5">Cytoplasm</location>
    </subcellularLocation>
</comment>
<dbReference type="CDD" id="cd00571">
    <property type="entry name" value="UreE"/>
    <property type="match status" value="1"/>
</dbReference>
<accession>U7QGU6</accession>
<dbReference type="PIRSF" id="PIRSF036402">
    <property type="entry name" value="Ureas_acces_UreE"/>
    <property type="match status" value="1"/>
</dbReference>
<dbReference type="OrthoDB" id="5421304at2"/>
<name>U7QGU6_9CYAN</name>
<evidence type="ECO:0000256" key="5">
    <source>
        <dbReference type="HAMAP-Rule" id="MF_00822"/>
    </source>
</evidence>
<comment type="function">
    <text evidence="5">Involved in urease metallocenter assembly. Binds nickel. Probably functions as a nickel donor during metallocenter assembly.</text>
</comment>
<dbReference type="PATRIC" id="fig|1348334.3.peg.2683"/>
<dbReference type="InterPro" id="IPR036118">
    <property type="entry name" value="UreE_N_sf"/>
</dbReference>
<dbReference type="Pfam" id="PF05194">
    <property type="entry name" value="UreE_C"/>
    <property type="match status" value="1"/>
</dbReference>
<feature type="domain" description="UreE urease accessory N-terminal" evidence="6">
    <location>
        <begin position="1"/>
        <end position="66"/>
    </location>
</feature>
<dbReference type="SMART" id="SM00988">
    <property type="entry name" value="UreE_N"/>
    <property type="match status" value="1"/>
</dbReference>
<dbReference type="EMBL" id="AUZM01000024">
    <property type="protein sequence ID" value="ERT07194.1"/>
    <property type="molecule type" value="Genomic_DNA"/>
</dbReference>
<comment type="similarity">
    <text evidence="5">Belongs to the UreE family.</text>
</comment>
<evidence type="ECO:0000259" key="6">
    <source>
        <dbReference type="SMART" id="SM00988"/>
    </source>
</evidence>
<evidence type="ECO:0000256" key="1">
    <source>
        <dbReference type="ARBA" id="ARBA00004496"/>
    </source>
</evidence>
<dbReference type="Gene3D" id="3.30.70.790">
    <property type="entry name" value="UreE, C-terminal domain"/>
    <property type="match status" value="1"/>
</dbReference>
<proteinExistence type="inferred from homology"/>
<dbReference type="RefSeq" id="WP_023066527.1">
    <property type="nucleotide sequence ID" value="NZ_AUZM01000024.1"/>
</dbReference>
<dbReference type="SUPFAM" id="SSF69287">
    <property type="entry name" value="Urease metallochaperone UreE, N-terminal domain"/>
    <property type="match status" value="1"/>
</dbReference>
<dbReference type="GO" id="GO:0019627">
    <property type="term" value="P:urea metabolic process"/>
    <property type="evidence" value="ECO:0007669"/>
    <property type="project" value="InterPro"/>
</dbReference>
<evidence type="ECO:0000313" key="8">
    <source>
        <dbReference type="Proteomes" id="UP000017127"/>
    </source>
</evidence>
<sequence>MIIFTQYLQQNTNPNIYFSIPLTAEQRYRSRQKIELSSSQTVYLHLPRGTVLKDGDLLQSETLDIAKIIAQPEPVITVKANTELDLIRAAYHLGNRHVPLEITSTYLRLSPDSVLESMLVKLGLEILAEVAPFYPEKGAYGHHHSL</sequence>
<gene>
    <name evidence="5" type="primary">ureE</name>
    <name evidence="7" type="ORF">M595_2771</name>
</gene>
<keyword evidence="2 5" id="KW-0963">Cytoplasm</keyword>
<dbReference type="InterPro" id="IPR004029">
    <property type="entry name" value="UreE_N"/>
</dbReference>